<proteinExistence type="predicted"/>
<dbReference type="Proteomes" id="UP000220635">
    <property type="component" value="Unassembled WGS sequence"/>
</dbReference>
<dbReference type="AlphaFoldDB" id="A0A2A9U0B9"/>
<sequence length="74" mass="8385">MVHRNLAAIPEMDFAFGNKNHTDVNQLAPLVVGMSIYPILVKNHFTKVCTVTSFNGEPNLAKQLLFELHMFNKK</sequence>
<reference evidence="1 2" key="1">
    <citation type="submission" date="2017-09" db="EMBL/GenBank/DDBJ databases">
        <title>Large-scale bioinformatics analysis of Bacillus genomes uncovers conserved roles of natural products in bacterial physiology.</title>
        <authorList>
            <consortium name="Agbiome Team Llc"/>
            <person name="Bleich R.M."/>
            <person name="Grubbs K.J."/>
            <person name="Santa Maria K.C."/>
            <person name="Allen S.E."/>
            <person name="Farag S."/>
            <person name="Shank E.A."/>
            <person name="Bowers A."/>
        </authorList>
    </citation>
    <scope>NUCLEOTIDE SEQUENCE [LARGE SCALE GENOMIC DNA]</scope>
    <source>
        <strain evidence="1 2">AFS010695</strain>
    </source>
</reference>
<protein>
    <submittedName>
        <fullName evidence="1">Uncharacterized protein</fullName>
    </submittedName>
</protein>
<dbReference type="RefSeq" id="WP_000233702.1">
    <property type="nucleotide sequence ID" value="NZ_NTWE01000048.1"/>
</dbReference>
<comment type="caution">
    <text evidence="1">The sequence shown here is derived from an EMBL/GenBank/DDBJ whole genome shotgun (WGS) entry which is preliminary data.</text>
</comment>
<dbReference type="EMBL" id="NTWE01000048">
    <property type="protein sequence ID" value="PEV97038.1"/>
    <property type="molecule type" value="Genomic_DNA"/>
</dbReference>
<evidence type="ECO:0000313" key="1">
    <source>
        <dbReference type="EMBL" id="PEV97038.1"/>
    </source>
</evidence>
<name>A0A2A9U0B9_BACCE</name>
<organism evidence="1 2">
    <name type="scientific">Bacillus cereus</name>
    <dbReference type="NCBI Taxonomy" id="1396"/>
    <lineage>
        <taxon>Bacteria</taxon>
        <taxon>Bacillati</taxon>
        <taxon>Bacillota</taxon>
        <taxon>Bacilli</taxon>
        <taxon>Bacillales</taxon>
        <taxon>Bacillaceae</taxon>
        <taxon>Bacillus</taxon>
        <taxon>Bacillus cereus group</taxon>
    </lineage>
</organism>
<accession>A0A2A9U0B9</accession>
<gene>
    <name evidence="1" type="ORF">CN425_24495</name>
</gene>
<evidence type="ECO:0000313" key="2">
    <source>
        <dbReference type="Proteomes" id="UP000220635"/>
    </source>
</evidence>